<name>A0A8C7DZA9_NAJNA</name>
<reference evidence="6" key="1">
    <citation type="submission" date="2025-08" db="UniProtKB">
        <authorList>
            <consortium name="Ensembl"/>
        </authorList>
    </citation>
    <scope>IDENTIFICATION</scope>
</reference>
<proteinExistence type="predicted"/>
<protein>
    <recommendedName>
        <fullName evidence="4">Asparagine synthetase domain-containing protein 1</fullName>
    </recommendedName>
</protein>
<dbReference type="InterPro" id="IPR051857">
    <property type="entry name" value="Asn_synthetase_domain"/>
</dbReference>
<keyword evidence="3" id="KW-0315">Glutamine amidotransferase</keyword>
<dbReference type="Gene3D" id="3.40.50.620">
    <property type="entry name" value="HUPs"/>
    <property type="match status" value="1"/>
</dbReference>
<dbReference type="OMA" id="SVYESCP"/>
<dbReference type="GeneTree" id="ENSGT00390000012446"/>
<dbReference type="InterPro" id="IPR014729">
    <property type="entry name" value="Rossmann-like_a/b/a_fold"/>
</dbReference>
<keyword evidence="2" id="KW-0061">Asparagine biosynthesis</keyword>
<organism evidence="6 7">
    <name type="scientific">Naja naja</name>
    <name type="common">Indian cobra</name>
    <dbReference type="NCBI Taxonomy" id="35670"/>
    <lineage>
        <taxon>Eukaryota</taxon>
        <taxon>Metazoa</taxon>
        <taxon>Chordata</taxon>
        <taxon>Craniata</taxon>
        <taxon>Vertebrata</taxon>
        <taxon>Euteleostomi</taxon>
        <taxon>Lepidosauria</taxon>
        <taxon>Squamata</taxon>
        <taxon>Bifurcata</taxon>
        <taxon>Unidentata</taxon>
        <taxon>Episquamata</taxon>
        <taxon>Toxicofera</taxon>
        <taxon>Serpentes</taxon>
        <taxon>Colubroidea</taxon>
        <taxon>Elapidae</taxon>
        <taxon>Elapinae</taxon>
        <taxon>Naja</taxon>
    </lineage>
</organism>
<dbReference type="Proteomes" id="UP000694559">
    <property type="component" value="Unplaced"/>
</dbReference>
<dbReference type="PANTHER" id="PTHR45937:SF1">
    <property type="entry name" value="ASPARAGINE SYNTHETASE DOMAIN-CONTAINING PROTEIN 1"/>
    <property type="match status" value="1"/>
</dbReference>
<dbReference type="CDD" id="cd03766">
    <property type="entry name" value="Gn_AT_II_novel"/>
    <property type="match status" value="1"/>
</dbReference>
<keyword evidence="1" id="KW-0028">Amino-acid biosynthesis</keyword>
<evidence type="ECO:0000313" key="6">
    <source>
        <dbReference type="Ensembl" id="ENSNNAP00000014608.1"/>
    </source>
</evidence>
<dbReference type="SUPFAM" id="SSF52402">
    <property type="entry name" value="Adenine nucleotide alpha hydrolases-like"/>
    <property type="match status" value="1"/>
</dbReference>
<gene>
    <name evidence="6" type="primary">ASNSD1</name>
</gene>
<evidence type="ECO:0000256" key="1">
    <source>
        <dbReference type="ARBA" id="ARBA00022605"/>
    </source>
</evidence>
<dbReference type="OrthoDB" id="10252281at2759"/>
<keyword evidence="7" id="KW-1185">Reference proteome</keyword>
<dbReference type="InterPro" id="IPR001962">
    <property type="entry name" value="Asn_synthase"/>
</dbReference>
<evidence type="ECO:0000256" key="4">
    <source>
        <dbReference type="ARBA" id="ARBA00040716"/>
    </source>
</evidence>
<dbReference type="GO" id="GO:0007519">
    <property type="term" value="P:skeletal muscle tissue development"/>
    <property type="evidence" value="ECO:0007669"/>
    <property type="project" value="Ensembl"/>
</dbReference>
<evidence type="ECO:0000256" key="3">
    <source>
        <dbReference type="ARBA" id="ARBA00022962"/>
    </source>
</evidence>
<dbReference type="GO" id="GO:0006529">
    <property type="term" value="P:asparagine biosynthetic process"/>
    <property type="evidence" value="ECO:0007669"/>
    <property type="project" value="UniProtKB-KW"/>
</dbReference>
<dbReference type="PANTHER" id="PTHR45937">
    <property type="entry name" value="ASPARAGINE SYNTHETASE DOMAIN-CONTAINING PROTEIN 1"/>
    <property type="match status" value="1"/>
</dbReference>
<dbReference type="GO" id="GO:0004066">
    <property type="term" value="F:asparagine synthase (glutamine-hydrolyzing) activity"/>
    <property type="evidence" value="ECO:0007669"/>
    <property type="project" value="InterPro"/>
</dbReference>
<dbReference type="SUPFAM" id="SSF56235">
    <property type="entry name" value="N-terminal nucleophile aminohydrolases (Ntn hydrolases)"/>
    <property type="match status" value="1"/>
</dbReference>
<evidence type="ECO:0000256" key="2">
    <source>
        <dbReference type="ARBA" id="ARBA00022888"/>
    </source>
</evidence>
<dbReference type="GO" id="GO:0060290">
    <property type="term" value="P:transdifferentiation"/>
    <property type="evidence" value="ECO:0007669"/>
    <property type="project" value="Ensembl"/>
</dbReference>
<dbReference type="Pfam" id="PF00733">
    <property type="entry name" value="Asn_synthase"/>
    <property type="match status" value="1"/>
</dbReference>
<dbReference type="Ensembl" id="ENSNNAT00000015317.1">
    <property type="protein sequence ID" value="ENSNNAP00000014608.1"/>
    <property type="gene ID" value="ENSNNAG00000009867.1"/>
</dbReference>
<accession>A0A8C7DZA9</accession>
<feature type="domain" description="Asparagine synthetase" evidence="5">
    <location>
        <begin position="516"/>
        <end position="604"/>
    </location>
</feature>
<reference evidence="6" key="2">
    <citation type="submission" date="2025-09" db="UniProtKB">
        <authorList>
            <consortium name="Ensembl"/>
        </authorList>
    </citation>
    <scope>IDENTIFICATION</scope>
</reference>
<evidence type="ECO:0000259" key="5">
    <source>
        <dbReference type="Pfam" id="PF00733"/>
    </source>
</evidence>
<dbReference type="Gene3D" id="3.60.20.10">
    <property type="entry name" value="Glutamine Phosphoribosylpyrophosphate, subunit 1, domain 1"/>
    <property type="match status" value="1"/>
</dbReference>
<dbReference type="CDD" id="cd01991">
    <property type="entry name" value="Asn_synthase_B_C"/>
    <property type="match status" value="1"/>
</dbReference>
<sequence length="631" mass="70772">MCGICCVISLSAHASRSNILKEDILNNLKRRGPDRSQQLEKTVFHLPYWCLFSGHVLHLRGPMTPQPLEDSGNVFLWNGEIFSGFSMEREENDTQVIFRRLCSCSSDSDFLTALSSIQGPWSFIFYQASRHCVWFGRDYFGRRSLLWQFNKESDAVLVLSSVSSASNNQWLEVPASGIFQMNLQDCVAHKSITLMLHPWRFPPRQNVVGEVVPVDFSIVSKSLPAYVSLVTNTSTSLIAPIIPLNKEISDMTVESQLRSFPSTVADVEVLQKFLAEHHKKERVHRFIDILSRAVKKRVLCLMRNSDQFRGEISDTDLKKSYIAILFSGGLDSMIIAALADRYVPLEEPIDLLNVAFEVTGQSNQNSSVKKCSKVKKKFPPCKECLNVKNSATGDSSPSFNAPDRITGRAGLEELKIINPSRTWNFVEINVTLEDLKAMRMKHIRHLIYPLDTVLDDSIGCAMWFASRGEGLLTYQGATRPYKSPAKIVLTGIGADEQLAGYSRHRVCFKKSGFEGLTKELGMELSRISSRNLGRDDRVIGDHGKEARFPFLDEEVVSFLNLLPVWEKANLALPRGIGEKLLLRLVAAELGLTASAVLPKRAMQFGSRIAKMENTSEKASDKCTRLQTASRE</sequence>
<dbReference type="GO" id="GO:0060612">
    <property type="term" value="P:adipose tissue development"/>
    <property type="evidence" value="ECO:0007669"/>
    <property type="project" value="Ensembl"/>
</dbReference>
<evidence type="ECO:0000313" key="7">
    <source>
        <dbReference type="Proteomes" id="UP000694559"/>
    </source>
</evidence>
<dbReference type="AlphaFoldDB" id="A0A8C7DZA9"/>
<dbReference type="InterPro" id="IPR029055">
    <property type="entry name" value="Ntn_hydrolases_N"/>
</dbReference>